<organism evidence="1 2">
    <name type="scientific">Amphimedon queenslandica</name>
    <name type="common">Sponge</name>
    <dbReference type="NCBI Taxonomy" id="400682"/>
    <lineage>
        <taxon>Eukaryota</taxon>
        <taxon>Metazoa</taxon>
        <taxon>Porifera</taxon>
        <taxon>Demospongiae</taxon>
        <taxon>Heteroscleromorpha</taxon>
        <taxon>Haplosclerida</taxon>
        <taxon>Niphatidae</taxon>
        <taxon>Amphimedon</taxon>
    </lineage>
</organism>
<evidence type="ECO:0000313" key="2">
    <source>
        <dbReference type="Proteomes" id="UP000007879"/>
    </source>
</evidence>
<reference evidence="2" key="1">
    <citation type="journal article" date="2010" name="Nature">
        <title>The Amphimedon queenslandica genome and the evolution of animal complexity.</title>
        <authorList>
            <person name="Srivastava M."/>
            <person name="Simakov O."/>
            <person name="Chapman J."/>
            <person name="Fahey B."/>
            <person name="Gauthier M.E."/>
            <person name="Mitros T."/>
            <person name="Richards G.S."/>
            <person name="Conaco C."/>
            <person name="Dacre M."/>
            <person name="Hellsten U."/>
            <person name="Larroux C."/>
            <person name="Putnam N.H."/>
            <person name="Stanke M."/>
            <person name="Adamska M."/>
            <person name="Darling A."/>
            <person name="Degnan S.M."/>
            <person name="Oakley T.H."/>
            <person name="Plachetzki D.C."/>
            <person name="Zhai Y."/>
            <person name="Adamski M."/>
            <person name="Calcino A."/>
            <person name="Cummins S.F."/>
            <person name="Goodstein D.M."/>
            <person name="Harris C."/>
            <person name="Jackson D.J."/>
            <person name="Leys S.P."/>
            <person name="Shu S."/>
            <person name="Woodcroft B.J."/>
            <person name="Vervoort M."/>
            <person name="Kosik K.S."/>
            <person name="Manning G."/>
            <person name="Degnan B.M."/>
            <person name="Rokhsar D.S."/>
        </authorList>
    </citation>
    <scope>NUCLEOTIDE SEQUENCE [LARGE SCALE GENOMIC DNA]</scope>
</reference>
<dbReference type="Gene3D" id="3.40.50.1460">
    <property type="match status" value="1"/>
</dbReference>
<dbReference type="KEGG" id="aqu:109591181"/>
<dbReference type="RefSeq" id="XP_019862523.1">
    <property type="nucleotide sequence ID" value="XM_020006964.1"/>
</dbReference>
<keyword evidence="2" id="KW-1185">Reference proteome</keyword>
<dbReference type="AlphaFoldDB" id="A0AAN0K033"/>
<accession>A0AAN0K033</accession>
<sequence length="451" mass="51996">MLEPLHIFLIKLDIGQSVVATCHCPAECISVLIITVHKKLFILQKRGLKEFRIAQCAIWVDTTLEITMATGSFKETAKMGIKDEEEKLEASMTMLPEEVSKKDKAELNPEKEAKFQSMQDTIIIDSEPWRQIKYVPREVLIIGSFGNHDDWPQQQHECSYLSEQWMLETAGIIEKYYLKNTKDYQLHEIPESEQTKTYYMECISKIFINCKKDGVIIYYTGHGEKDTGNWCFKDGVISFNDIFNLFKEHLQKKGLSLTVVSDCSYSGNWIYDCADRLDKMKIPSCGHHTRENNILIQVVASCQHNEEVTASYAKEAVNYIEASQVVKFKYGPDTVLSSGQKPMGADFRTIRCDKEPCEVDAICTWNDYVSNYYSELIAFSTSLEKEADRYWHIAAIEKDEIKSFIEELANGKINRKIIKSHRGKTLPKEISREVYLQTGKILKHSQFEYIL</sequence>
<dbReference type="Proteomes" id="UP000007879">
    <property type="component" value="Unassembled WGS sequence"/>
</dbReference>
<proteinExistence type="predicted"/>
<dbReference type="EnsemblMetazoa" id="XM_020006964.1">
    <property type="protein sequence ID" value="XP_019862523.1"/>
    <property type="gene ID" value="LOC109591181"/>
</dbReference>
<evidence type="ECO:0000313" key="1">
    <source>
        <dbReference type="EnsemblMetazoa" id="XP_019862523.1"/>
    </source>
</evidence>
<protein>
    <submittedName>
        <fullName evidence="1">Uncharacterized protein</fullName>
    </submittedName>
</protein>
<name>A0AAN0K033_AMPQE</name>
<dbReference type="GeneID" id="109591181"/>
<reference evidence="1" key="2">
    <citation type="submission" date="2024-06" db="UniProtKB">
        <authorList>
            <consortium name="EnsemblMetazoa"/>
        </authorList>
    </citation>
    <scope>IDENTIFICATION</scope>
</reference>